<accession>A0AA35W0F2</accession>
<reference evidence="11" key="1">
    <citation type="submission" date="2023-03" db="EMBL/GenBank/DDBJ databases">
        <authorList>
            <person name="Steffen K."/>
            <person name="Cardenas P."/>
        </authorList>
    </citation>
    <scope>NUCLEOTIDE SEQUENCE</scope>
</reference>
<keyword evidence="12" id="KW-1185">Reference proteome</keyword>
<evidence type="ECO:0000256" key="2">
    <source>
        <dbReference type="ARBA" id="ARBA00004371"/>
    </source>
</evidence>
<dbReference type="PANTHER" id="PTHR11024:SF3">
    <property type="entry name" value="NUCLEOPORIN SEH1"/>
    <property type="match status" value="1"/>
</dbReference>
<sequence>MEGDQPSSMFEAKPINTDHKDLIHDVSYDFYGRRMATCSSDQSVKVWDIGEDGQWRCTSTWKTHSGSVWRVTWAHPEFGQVLATCSFDRTVGVWEEQIGDQKSEAHWVKRTSLVDSRTAVNDVKFAPRHLGLQLASCSTDGQLRIYEAPDVMNLTQWSLNHVLSCRPGTSCLSWNPSTVHSPMIVVGTDDPSTSAATQLLIFGYSEETRKWQKIHSIVGIVYEPVHDVAFAPNLGRSYHVLAVASKDVDIIHLVPSGTDAYHGTKLDVRHPAHFDHQGAQVWRVAWNVTGTNPRLIGRRWLCATLER</sequence>
<dbReference type="GO" id="GO:0005764">
    <property type="term" value="C:lysosome"/>
    <property type="evidence" value="ECO:0007669"/>
    <property type="project" value="UniProtKB-SubCell"/>
</dbReference>
<dbReference type="GO" id="GO:1904263">
    <property type="term" value="P:positive regulation of TORC1 signaling"/>
    <property type="evidence" value="ECO:0007669"/>
    <property type="project" value="TreeGrafter"/>
</dbReference>
<evidence type="ECO:0000313" key="11">
    <source>
        <dbReference type="EMBL" id="CAI7989864.1"/>
    </source>
</evidence>
<dbReference type="PROSITE" id="PS50294">
    <property type="entry name" value="WD_REPEATS_REGION"/>
    <property type="match status" value="1"/>
</dbReference>
<evidence type="ECO:0000256" key="8">
    <source>
        <dbReference type="ARBA" id="ARBA00023228"/>
    </source>
</evidence>
<comment type="caution">
    <text evidence="11">The sequence shown here is derived from an EMBL/GenBank/DDBJ whole genome shotgun (WGS) entry which is preliminary data.</text>
</comment>
<keyword evidence="6" id="KW-0677">Repeat</keyword>
<keyword evidence="8" id="KW-0458">Lysosome</keyword>
<keyword evidence="4" id="KW-0813">Transport</keyword>
<organism evidence="11 12">
    <name type="scientific">Geodia barretti</name>
    <name type="common">Barrett's horny sponge</name>
    <dbReference type="NCBI Taxonomy" id="519541"/>
    <lineage>
        <taxon>Eukaryota</taxon>
        <taxon>Metazoa</taxon>
        <taxon>Porifera</taxon>
        <taxon>Demospongiae</taxon>
        <taxon>Heteroscleromorpha</taxon>
        <taxon>Tetractinellida</taxon>
        <taxon>Astrophorina</taxon>
        <taxon>Geodiidae</taxon>
        <taxon>Geodia</taxon>
    </lineage>
</organism>
<dbReference type="GO" id="GO:0005198">
    <property type="term" value="F:structural molecule activity"/>
    <property type="evidence" value="ECO:0007669"/>
    <property type="project" value="InterPro"/>
</dbReference>
<dbReference type="GO" id="GO:0031080">
    <property type="term" value="C:nuclear pore outer ring"/>
    <property type="evidence" value="ECO:0007669"/>
    <property type="project" value="TreeGrafter"/>
</dbReference>
<dbReference type="PANTHER" id="PTHR11024">
    <property type="entry name" value="NUCLEAR PORE COMPLEX PROTEIN SEC13 / SEH1 FAMILY MEMBER"/>
    <property type="match status" value="1"/>
</dbReference>
<dbReference type="InterPro" id="IPR019775">
    <property type="entry name" value="WD40_repeat_CS"/>
</dbReference>
<proteinExistence type="inferred from homology"/>
<keyword evidence="5 10" id="KW-0853">WD repeat</keyword>
<comment type="subcellular location">
    <subcellularLocation>
        <location evidence="2">Lysosome</location>
    </subcellularLocation>
    <subcellularLocation>
        <location evidence="1">Nucleus envelope</location>
    </subcellularLocation>
</comment>
<evidence type="ECO:0000256" key="4">
    <source>
        <dbReference type="ARBA" id="ARBA00022448"/>
    </source>
</evidence>
<dbReference type="GO" id="GO:0015031">
    <property type="term" value="P:protein transport"/>
    <property type="evidence" value="ECO:0007669"/>
    <property type="project" value="UniProtKB-KW"/>
</dbReference>
<dbReference type="InterPro" id="IPR020472">
    <property type="entry name" value="WD40_PAC1"/>
</dbReference>
<evidence type="ECO:0000256" key="9">
    <source>
        <dbReference type="ARBA" id="ARBA00023242"/>
    </source>
</evidence>
<evidence type="ECO:0000256" key="3">
    <source>
        <dbReference type="ARBA" id="ARBA00010102"/>
    </source>
</evidence>
<dbReference type="EMBL" id="CASHTH010000042">
    <property type="protein sequence ID" value="CAI7989864.1"/>
    <property type="molecule type" value="Genomic_DNA"/>
</dbReference>
<dbReference type="SMART" id="SM00320">
    <property type="entry name" value="WD40"/>
    <property type="match status" value="3"/>
</dbReference>
<dbReference type="PRINTS" id="PR00320">
    <property type="entry name" value="GPROTEINBRPT"/>
</dbReference>
<dbReference type="PROSITE" id="PS50082">
    <property type="entry name" value="WD_REPEATS_2"/>
    <property type="match status" value="2"/>
</dbReference>
<dbReference type="Pfam" id="PF00400">
    <property type="entry name" value="WD40"/>
    <property type="match status" value="3"/>
</dbReference>
<dbReference type="PROSITE" id="PS00678">
    <property type="entry name" value="WD_REPEATS_1"/>
    <property type="match status" value="1"/>
</dbReference>
<evidence type="ECO:0000256" key="6">
    <source>
        <dbReference type="ARBA" id="ARBA00022737"/>
    </source>
</evidence>
<dbReference type="InterPro" id="IPR001680">
    <property type="entry name" value="WD40_rpt"/>
</dbReference>
<dbReference type="Gene3D" id="2.130.10.10">
    <property type="entry name" value="YVTN repeat-like/Quinoprotein amine dehydrogenase"/>
    <property type="match status" value="1"/>
</dbReference>
<dbReference type="GO" id="GO:0035859">
    <property type="term" value="C:Seh1-associated complex"/>
    <property type="evidence" value="ECO:0007669"/>
    <property type="project" value="TreeGrafter"/>
</dbReference>
<dbReference type="InterPro" id="IPR036322">
    <property type="entry name" value="WD40_repeat_dom_sf"/>
</dbReference>
<gene>
    <name evidence="11" type="ORF">GBAR_LOCUS358</name>
</gene>
<evidence type="ECO:0000313" key="12">
    <source>
        <dbReference type="Proteomes" id="UP001174909"/>
    </source>
</evidence>
<dbReference type="SUPFAM" id="SSF50978">
    <property type="entry name" value="WD40 repeat-like"/>
    <property type="match status" value="1"/>
</dbReference>
<dbReference type="GO" id="GO:0034198">
    <property type="term" value="P:cellular response to amino acid starvation"/>
    <property type="evidence" value="ECO:0007669"/>
    <property type="project" value="TreeGrafter"/>
</dbReference>
<keyword evidence="7" id="KW-0653">Protein transport</keyword>
<evidence type="ECO:0000256" key="1">
    <source>
        <dbReference type="ARBA" id="ARBA00004259"/>
    </source>
</evidence>
<dbReference type="AlphaFoldDB" id="A0AA35W0F2"/>
<keyword evidence="9" id="KW-0539">Nucleus</keyword>
<protein>
    <submittedName>
        <fullName evidence="11">Nucleoporin SEH1</fullName>
    </submittedName>
</protein>
<dbReference type="InterPro" id="IPR015943">
    <property type="entry name" value="WD40/YVTN_repeat-like_dom_sf"/>
</dbReference>
<feature type="repeat" description="WD" evidence="10">
    <location>
        <begin position="16"/>
        <end position="49"/>
    </location>
</feature>
<comment type="similarity">
    <text evidence="3">Belongs to the WD repeat SEC13 family.</text>
</comment>
<evidence type="ECO:0000256" key="10">
    <source>
        <dbReference type="PROSITE-ProRule" id="PRU00221"/>
    </source>
</evidence>
<evidence type="ECO:0000256" key="5">
    <source>
        <dbReference type="ARBA" id="ARBA00022574"/>
    </source>
</evidence>
<feature type="repeat" description="WD" evidence="10">
    <location>
        <begin position="61"/>
        <end position="95"/>
    </location>
</feature>
<dbReference type="Proteomes" id="UP001174909">
    <property type="component" value="Unassembled WGS sequence"/>
</dbReference>
<name>A0AA35W0F2_GEOBA</name>
<dbReference type="InterPro" id="IPR037363">
    <property type="entry name" value="Sec13/Seh1_fam"/>
</dbReference>
<evidence type="ECO:0000256" key="7">
    <source>
        <dbReference type="ARBA" id="ARBA00022927"/>
    </source>
</evidence>